<reference evidence="2 3" key="1">
    <citation type="submission" date="2024-09" db="EMBL/GenBank/DDBJ databases">
        <authorList>
            <person name="Sun Q."/>
            <person name="Mori K."/>
        </authorList>
    </citation>
    <scope>NUCLEOTIDE SEQUENCE [LARGE SCALE GENOMIC DNA]</scope>
    <source>
        <strain evidence="2 3">CCM 7659</strain>
    </source>
</reference>
<feature type="compositionally biased region" description="Low complexity" evidence="1">
    <location>
        <begin position="9"/>
        <end position="19"/>
    </location>
</feature>
<dbReference type="EMBL" id="JBHMDY010000002">
    <property type="protein sequence ID" value="MFB9259075.1"/>
    <property type="molecule type" value="Genomic_DNA"/>
</dbReference>
<evidence type="ECO:0000256" key="1">
    <source>
        <dbReference type="SAM" id="MobiDB-lite"/>
    </source>
</evidence>
<feature type="region of interest" description="Disordered" evidence="1">
    <location>
        <begin position="1"/>
        <end position="34"/>
    </location>
</feature>
<protein>
    <recommendedName>
        <fullName evidence="4">Alanine and proline-rich secreted protein Apa</fullName>
    </recommendedName>
</protein>
<evidence type="ECO:0000313" key="2">
    <source>
        <dbReference type="EMBL" id="MFB9259075.1"/>
    </source>
</evidence>
<dbReference type="RefSeq" id="WP_182633191.1">
    <property type="nucleotide sequence ID" value="NZ_JAALDM010000243.1"/>
</dbReference>
<organism evidence="2 3">
    <name type="scientific">Dietzia aerolata</name>
    <dbReference type="NCBI Taxonomy" id="595984"/>
    <lineage>
        <taxon>Bacteria</taxon>
        <taxon>Bacillati</taxon>
        <taxon>Actinomycetota</taxon>
        <taxon>Actinomycetes</taxon>
        <taxon>Mycobacteriales</taxon>
        <taxon>Dietziaceae</taxon>
        <taxon>Dietzia</taxon>
    </lineage>
</organism>
<evidence type="ECO:0000313" key="3">
    <source>
        <dbReference type="Proteomes" id="UP001589700"/>
    </source>
</evidence>
<comment type="caution">
    <text evidence="2">The sequence shown here is derived from an EMBL/GenBank/DDBJ whole genome shotgun (WGS) entry which is preliminary data.</text>
</comment>
<gene>
    <name evidence="2" type="ORF">ACFFVD_04600</name>
</gene>
<accession>A0ABV5JQ61</accession>
<name>A0ABV5JQ61_9ACTN</name>
<dbReference type="Proteomes" id="UP001589700">
    <property type="component" value="Unassembled WGS sequence"/>
</dbReference>
<sequence>MSSDDSAGPEYAADYTPAPDDAPDASHLTPEEKRGPSTVHVALGLLALLILVAVVTTPESVLPRDSTLHGDFYVDEMSGLEIVVPVGWRPASEAEFGSLELVPSDSGAGSDTQIFAGTLEPGIAAATISDPEGAATALAETIQQYILGVTGIRDDRRTHEVENDTGTGAAVSYVVVPDDPAQADSGGLVYAAVFGNGDERWWVAYVTTSQQSSPGPRWINGIVDNVRIQDNGE</sequence>
<evidence type="ECO:0008006" key="4">
    <source>
        <dbReference type="Google" id="ProtNLM"/>
    </source>
</evidence>
<proteinExistence type="predicted"/>
<keyword evidence="3" id="KW-1185">Reference proteome</keyword>